<keyword evidence="9 10" id="KW-0807">Transducer</keyword>
<evidence type="ECO:0000256" key="3">
    <source>
        <dbReference type="ARBA" id="ARBA00022606"/>
    </source>
</evidence>
<evidence type="ECO:0000256" key="2">
    <source>
        <dbReference type="ARBA" id="ARBA00022475"/>
    </source>
</evidence>
<keyword evidence="12" id="KW-1185">Reference proteome</keyword>
<dbReference type="Proteomes" id="UP000479987">
    <property type="component" value="Unassembled WGS sequence"/>
</dbReference>
<comment type="caution">
    <text evidence="11">The sequence shown here is derived from an EMBL/GenBank/DDBJ whole genome shotgun (WGS) entry which is preliminary data.</text>
</comment>
<keyword evidence="3 10" id="KW-0716">Sensory transduction</keyword>
<evidence type="ECO:0000256" key="1">
    <source>
        <dbReference type="ARBA" id="ARBA00004651"/>
    </source>
</evidence>
<feature type="transmembrane region" description="Helical" evidence="10">
    <location>
        <begin position="174"/>
        <end position="194"/>
    </location>
</feature>
<feature type="transmembrane region" description="Helical" evidence="10">
    <location>
        <begin position="31"/>
        <end position="53"/>
    </location>
</feature>
<evidence type="ECO:0000256" key="5">
    <source>
        <dbReference type="ARBA" id="ARBA00022725"/>
    </source>
</evidence>
<comment type="subcellular location">
    <subcellularLocation>
        <location evidence="1 10">Cell membrane</location>
        <topology evidence="1 10">Multi-pass membrane protein</topology>
    </subcellularLocation>
</comment>
<proteinExistence type="inferred from homology"/>
<keyword evidence="7 10" id="KW-0472">Membrane</keyword>
<evidence type="ECO:0000256" key="6">
    <source>
        <dbReference type="ARBA" id="ARBA00022989"/>
    </source>
</evidence>
<evidence type="ECO:0000313" key="12">
    <source>
        <dbReference type="Proteomes" id="UP000479987"/>
    </source>
</evidence>
<evidence type="ECO:0000256" key="8">
    <source>
        <dbReference type="ARBA" id="ARBA00023170"/>
    </source>
</evidence>
<keyword evidence="5 10" id="KW-0552">Olfaction</keyword>
<comment type="caution">
    <text evidence="10">Lacks conserved residue(s) required for the propagation of feature annotation.</text>
</comment>
<dbReference type="GO" id="GO:0005886">
    <property type="term" value="C:plasma membrane"/>
    <property type="evidence" value="ECO:0007669"/>
    <property type="project" value="UniProtKB-SubCell"/>
</dbReference>
<dbReference type="InterPro" id="IPR004117">
    <property type="entry name" value="7tm6_olfct_rcpt"/>
</dbReference>
<dbReference type="GO" id="GO:0007165">
    <property type="term" value="P:signal transduction"/>
    <property type="evidence" value="ECO:0007669"/>
    <property type="project" value="UniProtKB-KW"/>
</dbReference>
<dbReference type="EMBL" id="SGBU01000033">
    <property type="protein sequence ID" value="KAF3054391.1"/>
    <property type="molecule type" value="Genomic_DNA"/>
</dbReference>
<sequence length="397" mass="45733">MDFFDTRYFRINKLILSFVGLWPYQRSFMKILALSFAIFGVTMVCAPQITYLFKHLDDLDGLFELMPTTSGGLICVIKIITLTRNSEAFKVLLEQMHEDWRHLLTRQETQILTRYAENARTFTLVYSISLVVFVSCYSTLPLSGPILDIISPLNETRPRRMPHPAEFFVNQDKYFYVLLLSTYIAYAACISIAIGTETMYVLMVEHICGMYDILCFRLENLTTRDKLELIQNKDIFGHDEIRQRVRRCIQLHEKLRLFIELMESSFALFLLFDIGLGCMLLASSCVMFVVRLGRSSEIARYVALVLLQSCRLFFSSWAGQEVIDHSARISMAAYNGIWYNAPIEMQKCLILLIAKSQKGSQITIAKLYVTNLEGFSMIMKTSVSYCTLMISLRETSV</sequence>
<feature type="transmembrane region" description="Helical" evidence="10">
    <location>
        <begin position="124"/>
        <end position="153"/>
    </location>
</feature>
<keyword evidence="6 10" id="KW-1133">Transmembrane helix</keyword>
<dbReference type="GO" id="GO:0004984">
    <property type="term" value="F:olfactory receptor activity"/>
    <property type="evidence" value="ECO:0007669"/>
    <property type="project" value="InterPro"/>
</dbReference>
<comment type="similarity">
    <text evidence="10">Belongs to the insect chemoreceptor superfamily. Heteromeric odorant receptor channel (TC 1.A.69) family.</text>
</comment>
<accession>A0A6G1LPK6</accession>
<dbReference type="AlphaFoldDB" id="A0A6G1LPK6"/>
<dbReference type="PANTHER" id="PTHR21137">
    <property type="entry name" value="ODORANT RECEPTOR"/>
    <property type="match status" value="1"/>
</dbReference>
<organism evidence="11 12">
    <name type="scientific">Nylanderia fulva</name>
    <dbReference type="NCBI Taxonomy" id="613905"/>
    <lineage>
        <taxon>Eukaryota</taxon>
        <taxon>Metazoa</taxon>
        <taxon>Ecdysozoa</taxon>
        <taxon>Arthropoda</taxon>
        <taxon>Hexapoda</taxon>
        <taxon>Insecta</taxon>
        <taxon>Pterygota</taxon>
        <taxon>Neoptera</taxon>
        <taxon>Endopterygota</taxon>
        <taxon>Hymenoptera</taxon>
        <taxon>Apocrita</taxon>
        <taxon>Aculeata</taxon>
        <taxon>Formicoidea</taxon>
        <taxon>Formicidae</taxon>
        <taxon>Formicinae</taxon>
        <taxon>Nylanderia</taxon>
    </lineage>
</organism>
<gene>
    <name evidence="11" type="primary">Or-195</name>
    <name evidence="11" type="synonym">Nful_v1.0-Or-195</name>
    <name evidence="11" type="ORF">NFUL_NFUL000255</name>
</gene>
<feature type="transmembrane region" description="Helical" evidence="10">
    <location>
        <begin position="266"/>
        <end position="290"/>
    </location>
</feature>
<keyword evidence="2" id="KW-1003">Cell membrane</keyword>
<reference evidence="11 12" key="1">
    <citation type="submission" date="2019-08" db="EMBL/GenBank/DDBJ databases">
        <title>High quality draft denovo assembly of Nylanderia fulva.</title>
        <authorList>
            <person name="Vargo E.L."/>
            <person name="Tarone A.M."/>
            <person name="Konganti K.R."/>
        </authorList>
    </citation>
    <scope>NUCLEOTIDE SEQUENCE [LARGE SCALE GENOMIC DNA]</scope>
    <source>
        <strain evidence="11">TAMU-Nful-2015</strain>
        <tissue evidence="11">Whole body</tissue>
    </source>
</reference>
<dbReference type="Pfam" id="PF02949">
    <property type="entry name" value="7tm_6"/>
    <property type="match status" value="1"/>
</dbReference>
<evidence type="ECO:0000256" key="4">
    <source>
        <dbReference type="ARBA" id="ARBA00022692"/>
    </source>
</evidence>
<evidence type="ECO:0000256" key="9">
    <source>
        <dbReference type="ARBA" id="ARBA00023224"/>
    </source>
</evidence>
<dbReference type="PANTHER" id="PTHR21137:SF35">
    <property type="entry name" value="ODORANT RECEPTOR 19A-RELATED"/>
    <property type="match status" value="1"/>
</dbReference>
<evidence type="ECO:0000256" key="10">
    <source>
        <dbReference type="RuleBase" id="RU351113"/>
    </source>
</evidence>
<keyword evidence="8 10" id="KW-0675">Receptor</keyword>
<keyword evidence="4 10" id="KW-0812">Transmembrane</keyword>
<dbReference type="GO" id="GO:0005549">
    <property type="term" value="F:odorant binding"/>
    <property type="evidence" value="ECO:0007669"/>
    <property type="project" value="InterPro"/>
</dbReference>
<evidence type="ECO:0000313" key="11">
    <source>
        <dbReference type="EMBL" id="KAF3054391.1"/>
    </source>
</evidence>
<protein>
    <recommendedName>
        <fullName evidence="10">Odorant receptor</fullName>
    </recommendedName>
</protein>
<name>A0A6G1LPK6_9HYME</name>
<evidence type="ECO:0000256" key="7">
    <source>
        <dbReference type="ARBA" id="ARBA00023136"/>
    </source>
</evidence>